<dbReference type="PROSITE" id="PS50005">
    <property type="entry name" value="TPR"/>
    <property type="match status" value="2"/>
</dbReference>
<reference evidence="11 12" key="1">
    <citation type="submission" date="2016-02" db="EMBL/GenBank/DDBJ databases">
        <title>Genome analysis of coral dinoflagellate symbionts highlights evolutionary adaptations to a symbiotic lifestyle.</title>
        <authorList>
            <person name="Aranda M."/>
            <person name="Li Y."/>
            <person name="Liew Y.J."/>
            <person name="Baumgarten S."/>
            <person name="Simakov O."/>
            <person name="Wilson M."/>
            <person name="Piel J."/>
            <person name="Ashoor H."/>
            <person name="Bougouffa S."/>
            <person name="Bajic V.B."/>
            <person name="Ryu T."/>
            <person name="Ravasi T."/>
            <person name="Bayer T."/>
            <person name="Micklem G."/>
            <person name="Kim H."/>
            <person name="Bhak J."/>
            <person name="Lajeunesse T.C."/>
            <person name="Voolstra C.R."/>
        </authorList>
    </citation>
    <scope>NUCLEOTIDE SEQUENCE [LARGE SCALE GENOMIC DNA]</scope>
    <source>
        <strain evidence="11 12">CCMP2467</strain>
    </source>
</reference>
<dbReference type="GO" id="GO:0005737">
    <property type="term" value="C:cytoplasm"/>
    <property type="evidence" value="ECO:0007669"/>
    <property type="project" value="TreeGrafter"/>
</dbReference>
<keyword evidence="4" id="KW-0493">Microtubule</keyword>
<keyword evidence="7" id="KW-0175">Coiled coil</keyword>
<dbReference type="Gene3D" id="1.25.40.10">
    <property type="entry name" value="Tetratricopeptide repeat domain"/>
    <property type="match status" value="2"/>
</dbReference>
<dbReference type="PANTHER" id="PTHR45783">
    <property type="entry name" value="KINESIN LIGHT CHAIN"/>
    <property type="match status" value="1"/>
</dbReference>
<dbReference type="InterPro" id="IPR011990">
    <property type="entry name" value="TPR-like_helical_dom_sf"/>
</dbReference>
<dbReference type="OrthoDB" id="413723at2759"/>
<feature type="repeat" description="TPR" evidence="10">
    <location>
        <begin position="13"/>
        <end position="46"/>
    </location>
</feature>
<evidence type="ECO:0000256" key="4">
    <source>
        <dbReference type="ARBA" id="ARBA00022701"/>
    </source>
</evidence>
<dbReference type="EMBL" id="LSRX01000200">
    <property type="protein sequence ID" value="OLQ04797.1"/>
    <property type="molecule type" value="Genomic_DNA"/>
</dbReference>
<comment type="similarity">
    <text evidence="2">Belongs to the kinesin light chain family.</text>
</comment>
<dbReference type="GO" id="GO:0007018">
    <property type="term" value="P:microtubule-based movement"/>
    <property type="evidence" value="ECO:0007669"/>
    <property type="project" value="TreeGrafter"/>
</dbReference>
<keyword evidence="12" id="KW-1185">Reference proteome</keyword>
<dbReference type="Pfam" id="PF13374">
    <property type="entry name" value="TPR_10"/>
    <property type="match status" value="1"/>
</dbReference>
<dbReference type="PANTHER" id="PTHR45783:SF3">
    <property type="entry name" value="KINESIN LIGHT CHAIN"/>
    <property type="match status" value="1"/>
</dbReference>
<evidence type="ECO:0000256" key="7">
    <source>
        <dbReference type="ARBA" id="ARBA00023054"/>
    </source>
</evidence>
<dbReference type="Pfam" id="PF13424">
    <property type="entry name" value="TPR_12"/>
    <property type="match status" value="1"/>
</dbReference>
<evidence type="ECO:0000256" key="5">
    <source>
        <dbReference type="ARBA" id="ARBA00022737"/>
    </source>
</evidence>
<protein>
    <submittedName>
        <fullName evidence="11">Kinesin light chain</fullName>
    </submittedName>
</protein>
<evidence type="ECO:0000256" key="6">
    <source>
        <dbReference type="ARBA" id="ARBA00022803"/>
    </source>
</evidence>
<name>A0A1Q9EBL6_SYMMI</name>
<keyword evidence="8" id="KW-0505">Motor protein</keyword>
<evidence type="ECO:0000256" key="8">
    <source>
        <dbReference type="ARBA" id="ARBA00023175"/>
    </source>
</evidence>
<evidence type="ECO:0000313" key="11">
    <source>
        <dbReference type="EMBL" id="OLQ04797.1"/>
    </source>
</evidence>
<keyword evidence="9" id="KW-0206">Cytoskeleton</keyword>
<proteinExistence type="inferred from homology"/>
<keyword evidence="6 10" id="KW-0802">TPR repeat</keyword>
<dbReference type="GO" id="GO:0019894">
    <property type="term" value="F:kinesin binding"/>
    <property type="evidence" value="ECO:0007669"/>
    <property type="project" value="TreeGrafter"/>
</dbReference>
<dbReference type="InterPro" id="IPR002151">
    <property type="entry name" value="Kinesin_light"/>
</dbReference>
<accession>A0A1Q9EBL6</accession>
<dbReference type="SUPFAM" id="SSF48452">
    <property type="entry name" value="TPR-like"/>
    <property type="match status" value="1"/>
</dbReference>
<keyword evidence="3" id="KW-0963">Cytoplasm</keyword>
<organism evidence="11 12">
    <name type="scientific">Symbiodinium microadriaticum</name>
    <name type="common">Dinoflagellate</name>
    <name type="synonym">Zooxanthella microadriatica</name>
    <dbReference type="NCBI Taxonomy" id="2951"/>
    <lineage>
        <taxon>Eukaryota</taxon>
        <taxon>Sar</taxon>
        <taxon>Alveolata</taxon>
        <taxon>Dinophyceae</taxon>
        <taxon>Suessiales</taxon>
        <taxon>Symbiodiniaceae</taxon>
        <taxon>Symbiodinium</taxon>
    </lineage>
</organism>
<dbReference type="GO" id="GO:0005871">
    <property type="term" value="C:kinesin complex"/>
    <property type="evidence" value="ECO:0007669"/>
    <property type="project" value="InterPro"/>
</dbReference>
<dbReference type="Proteomes" id="UP000186817">
    <property type="component" value="Unassembled WGS sequence"/>
</dbReference>
<dbReference type="AlphaFoldDB" id="A0A1Q9EBL6"/>
<evidence type="ECO:0000256" key="1">
    <source>
        <dbReference type="ARBA" id="ARBA00004245"/>
    </source>
</evidence>
<gene>
    <name evidence="11" type="ORF">AK812_SmicGene12110</name>
</gene>
<comment type="subcellular location">
    <subcellularLocation>
        <location evidence="1">Cytoplasm</location>
        <location evidence="1">Cytoskeleton</location>
    </subcellularLocation>
</comment>
<dbReference type="InterPro" id="IPR019734">
    <property type="entry name" value="TPR_rpt"/>
</dbReference>
<evidence type="ECO:0000256" key="2">
    <source>
        <dbReference type="ARBA" id="ARBA00009622"/>
    </source>
</evidence>
<dbReference type="GO" id="GO:0005874">
    <property type="term" value="C:microtubule"/>
    <property type="evidence" value="ECO:0007669"/>
    <property type="project" value="UniProtKB-KW"/>
</dbReference>
<evidence type="ECO:0000256" key="10">
    <source>
        <dbReference type="PROSITE-ProRule" id="PRU00339"/>
    </source>
</evidence>
<comment type="caution">
    <text evidence="11">The sequence shown here is derived from an EMBL/GenBank/DDBJ whole genome shotgun (WGS) entry which is preliminary data.</text>
</comment>
<evidence type="ECO:0000256" key="9">
    <source>
        <dbReference type="ARBA" id="ARBA00023212"/>
    </source>
</evidence>
<evidence type="ECO:0000313" key="12">
    <source>
        <dbReference type="Proteomes" id="UP000186817"/>
    </source>
</evidence>
<dbReference type="SMART" id="SM00028">
    <property type="entry name" value="TPR"/>
    <property type="match status" value="4"/>
</dbReference>
<keyword evidence="5" id="KW-0677">Repeat</keyword>
<evidence type="ECO:0000256" key="3">
    <source>
        <dbReference type="ARBA" id="ARBA00022490"/>
    </source>
</evidence>
<sequence>MLDPPLPKPWGQADDLNRSGWKHLCEGRVKEAMDTFSSAIEKDPNFADAYNNRSIAKRIAGQDAEQDEDWADALTLHDKQWHETLMQQRKWMCVGYNARGEPEGRSDATDADFLISFASPDRVENNRILAELQKGVFFEGQVREVTFCTDKSLGMGVHIAEDQVKRWNPIFSDLDQPRLPGEYPAWFKHYKKAAKESKHGILILQLTEAYLKSKACRWEFGYVRAPDLVHVYIAGSGPSPGHGRIVKWQELMDNDEYCRQCFGEDFGSLLPDSDAFEADKDALRQMDRLAFTAKLAEHQAWCELPLRQLAYAFARHQFGWHRQDAMLRAGILATVYFETGLVEKAYEMAETLVHDLQRDYPIVHAALVALGAFPNPEQLVVRLETAIRSERDVFHRGHAYVPDLLVPKMLLDLVVSADKEDYSQQKEVLWHALGILKQLYGIEKRADEAVMLMHLASACRSLRMYNTQKALLERVLQDAEKQHGSEDPKVASILLNLSIAHRDLGNYDKQKELLERALPIGKNAHGQDHEQVAVTLIHLGDAYGNLGQDREATKKLKEALKIKQKLYGEEHPEVVVALMSLGKLHGRLAEYEQQKGFLEHALRINEQHYGEDHAELVPLLTDLSNACGMLQKELLERAQKIQKHSSKELSNFDKLYATLGILNRQEPTTPPEPRPLSGMLPGCSWIVFDCCRTGKVSSFATGRQWCCMVHPVSRERTAGGQLVNFAEFLSFQQDLCAIS</sequence>
<feature type="repeat" description="TPR" evidence="10">
    <location>
        <begin position="533"/>
        <end position="566"/>
    </location>
</feature>